<name>A0A7C9PMF8_9MICO</name>
<evidence type="ECO:0000256" key="2">
    <source>
        <dbReference type="SAM" id="Phobius"/>
    </source>
</evidence>
<evidence type="ECO:0000313" key="3">
    <source>
        <dbReference type="EMBL" id="NEM90806.1"/>
    </source>
</evidence>
<accession>A0A7C9PMF8</accession>
<dbReference type="AlphaFoldDB" id="A0A7C9PMF8"/>
<sequence>MTLSTLLLAFVGHVTLFGAIQHTQSQLQEYQALRSSLALATTPLGQTDLNGVPVASGTPIAVMSIPRLGWSEVISEGTTPSILRAGPGHRRDSVFPGQAGTSIILGRAATYGGPFAGLSALVPGDTISVITGQGDNKFTVIGLRRAGDLLPTPTSPTGGRLELVTADGPPLAPTGILYVDAALSGTAHETPGRIFQPAALSPGEGAMQTDPNAILPFLFALQWLAIAIAGARWLQRRWGVWQTWIVAAPVILVLGATTADAAIGLLPNLL</sequence>
<gene>
    <name evidence="3" type="ORF">G3T37_05495</name>
</gene>
<dbReference type="Gene3D" id="2.40.260.10">
    <property type="entry name" value="Sortase"/>
    <property type="match status" value="1"/>
</dbReference>
<keyword evidence="2" id="KW-1133">Transmembrane helix</keyword>
<dbReference type="Proteomes" id="UP000479756">
    <property type="component" value="Unassembled WGS sequence"/>
</dbReference>
<dbReference type="RefSeq" id="WP_163472414.1">
    <property type="nucleotide sequence ID" value="NZ_JAAGWZ010000001.1"/>
</dbReference>
<dbReference type="Pfam" id="PF04203">
    <property type="entry name" value="Sortase"/>
    <property type="match status" value="1"/>
</dbReference>
<keyword evidence="2" id="KW-0812">Transmembrane</keyword>
<dbReference type="CDD" id="cd05830">
    <property type="entry name" value="Sortase_E"/>
    <property type="match status" value="1"/>
</dbReference>
<keyword evidence="4" id="KW-1185">Reference proteome</keyword>
<keyword evidence="1" id="KW-0378">Hydrolase</keyword>
<dbReference type="GO" id="GO:0016787">
    <property type="term" value="F:hydrolase activity"/>
    <property type="evidence" value="ECO:0007669"/>
    <property type="project" value="UniProtKB-KW"/>
</dbReference>
<reference evidence="3 4" key="1">
    <citation type="journal article" date="2014" name="Int. J. Syst. Evol. Microbiol.">
        <title>Description of Galbitalea soli gen. nov., sp. nov., and Frondihabitans sucicola sp. nov.</title>
        <authorList>
            <person name="Kim S.J."/>
            <person name="Lim J.M."/>
            <person name="Ahn J.H."/>
            <person name="Weon H.Y."/>
            <person name="Hamada M."/>
            <person name="Suzuki K."/>
            <person name="Ahn T.Y."/>
            <person name="Kwon S.W."/>
        </authorList>
    </citation>
    <scope>NUCLEOTIDE SEQUENCE [LARGE SCALE GENOMIC DNA]</scope>
    <source>
        <strain evidence="3 4">NBRC 108727</strain>
    </source>
</reference>
<evidence type="ECO:0000256" key="1">
    <source>
        <dbReference type="ARBA" id="ARBA00022801"/>
    </source>
</evidence>
<feature type="transmembrane region" description="Helical" evidence="2">
    <location>
        <begin position="246"/>
        <end position="266"/>
    </location>
</feature>
<organism evidence="3 4">
    <name type="scientific">Galbitalea soli</name>
    <dbReference type="NCBI Taxonomy" id="1268042"/>
    <lineage>
        <taxon>Bacteria</taxon>
        <taxon>Bacillati</taxon>
        <taxon>Actinomycetota</taxon>
        <taxon>Actinomycetes</taxon>
        <taxon>Micrococcales</taxon>
        <taxon>Microbacteriaceae</taxon>
        <taxon>Galbitalea</taxon>
    </lineage>
</organism>
<dbReference type="SUPFAM" id="SSF63817">
    <property type="entry name" value="Sortase"/>
    <property type="match status" value="1"/>
</dbReference>
<keyword evidence="2" id="KW-0472">Membrane</keyword>
<proteinExistence type="predicted"/>
<protein>
    <submittedName>
        <fullName evidence="3">Class E sortase</fullName>
    </submittedName>
</protein>
<dbReference type="EMBL" id="JAAGWZ010000001">
    <property type="protein sequence ID" value="NEM90806.1"/>
    <property type="molecule type" value="Genomic_DNA"/>
</dbReference>
<dbReference type="InterPro" id="IPR042003">
    <property type="entry name" value="Sortase_E"/>
</dbReference>
<comment type="caution">
    <text evidence="3">The sequence shown here is derived from an EMBL/GenBank/DDBJ whole genome shotgun (WGS) entry which is preliminary data.</text>
</comment>
<feature type="transmembrane region" description="Helical" evidence="2">
    <location>
        <begin position="213"/>
        <end position="234"/>
    </location>
</feature>
<evidence type="ECO:0000313" key="4">
    <source>
        <dbReference type="Proteomes" id="UP000479756"/>
    </source>
</evidence>
<dbReference type="InterPro" id="IPR005754">
    <property type="entry name" value="Sortase"/>
</dbReference>
<dbReference type="InterPro" id="IPR023365">
    <property type="entry name" value="Sortase_dom-sf"/>
</dbReference>